<comment type="subcellular location">
    <subcellularLocation>
        <location evidence="1">Membrane</location>
        <topology evidence="1">Multi-pass membrane protein</topology>
    </subcellularLocation>
</comment>
<dbReference type="GO" id="GO:0022857">
    <property type="term" value="F:transmembrane transporter activity"/>
    <property type="evidence" value="ECO:0007669"/>
    <property type="project" value="InterPro"/>
</dbReference>
<evidence type="ECO:0000256" key="5">
    <source>
        <dbReference type="ARBA" id="ARBA00023136"/>
    </source>
</evidence>
<feature type="transmembrane region" description="Helical" evidence="6">
    <location>
        <begin position="384"/>
        <end position="404"/>
    </location>
</feature>
<keyword evidence="4 6" id="KW-1133">Transmembrane helix</keyword>
<sequence>MVAHDPVARNDDMLEKRPVSLRENIDGSQDGSEYECEFSEREQKKIIHRIDRRLVVTVGVLYCISLMDRTNLSAASIAGMTEELRLDRLEGSISHYSIITIVFFASYIVFQPPATVICRYLGPRNFLSFIVVAWGAVMIGMGFADNYGVMAALRVLLGVLEAGFFPSCVYLLSTWYTRFDVGKRYSCFYILGSLASACAGILAYGLMQLKGQQGLNGWRWIFIIEGALTCFLGIVSYWALVDFPDKAHKSWKFLTEREAMYIIDRVNRDRGDAKPEAFSVAKFLKGGGDVKIWGFAMIFFNTTTVSYALAYFLPIILTGNMGFDVGAAQCLVAPPYALAAIVMYATAWLGDKYHIRGPIILFNMVLCLVGLPIMGFHSNANVRYFGVFLTTAGANSNIPATMSYQANNIRGQWKRAFCSAILVGMGGVGGIAGGLVFRAQDAPGYEPGLYACIACCLLTIVIVCLITLRSWSLNKRADRGELELEYNDDGDQKGFRYTY</sequence>
<dbReference type="InterPro" id="IPR011701">
    <property type="entry name" value="MFS"/>
</dbReference>
<evidence type="ECO:0000313" key="9">
    <source>
        <dbReference type="Proteomes" id="UP000249619"/>
    </source>
</evidence>
<keyword evidence="2" id="KW-0813">Transport</keyword>
<dbReference type="OrthoDB" id="3639251at2759"/>
<dbReference type="AlphaFoldDB" id="A0A364N2S4"/>
<proteinExistence type="predicted"/>
<keyword evidence="5 6" id="KW-0472">Membrane</keyword>
<feature type="transmembrane region" description="Helical" evidence="6">
    <location>
        <begin position="93"/>
        <end position="114"/>
    </location>
</feature>
<dbReference type="PROSITE" id="PS50850">
    <property type="entry name" value="MFS"/>
    <property type="match status" value="1"/>
</dbReference>
<dbReference type="SUPFAM" id="SSF103473">
    <property type="entry name" value="MFS general substrate transporter"/>
    <property type="match status" value="1"/>
</dbReference>
<feature type="transmembrane region" description="Helical" evidence="6">
    <location>
        <begin position="54"/>
        <end position="81"/>
    </location>
</feature>
<name>A0A364N2S4_STELY</name>
<dbReference type="PANTHER" id="PTHR43791">
    <property type="entry name" value="PERMEASE-RELATED"/>
    <property type="match status" value="1"/>
</dbReference>
<feature type="transmembrane region" description="Helical" evidence="6">
    <location>
        <begin position="359"/>
        <end position="378"/>
    </location>
</feature>
<feature type="transmembrane region" description="Helical" evidence="6">
    <location>
        <begin position="325"/>
        <end position="347"/>
    </location>
</feature>
<gene>
    <name evidence="8" type="ORF">DDE83_005116</name>
</gene>
<evidence type="ECO:0000259" key="7">
    <source>
        <dbReference type="PROSITE" id="PS50850"/>
    </source>
</evidence>
<protein>
    <submittedName>
        <fullName evidence="8">Phthalate transporter</fullName>
    </submittedName>
</protein>
<feature type="transmembrane region" description="Helical" evidence="6">
    <location>
        <begin position="448"/>
        <end position="468"/>
    </location>
</feature>
<dbReference type="InterPro" id="IPR036259">
    <property type="entry name" value="MFS_trans_sf"/>
</dbReference>
<dbReference type="FunFam" id="1.20.1250.20:FF:000409">
    <property type="entry name" value="MFS general substrate transporter"/>
    <property type="match status" value="1"/>
</dbReference>
<dbReference type="PANTHER" id="PTHR43791:SF47">
    <property type="entry name" value="MAJOR FACILITATOR SUPERFAMILY (MFS) PROFILE DOMAIN-CONTAINING PROTEIN-RELATED"/>
    <property type="match status" value="1"/>
</dbReference>
<evidence type="ECO:0000256" key="6">
    <source>
        <dbReference type="SAM" id="Phobius"/>
    </source>
</evidence>
<feature type="transmembrane region" description="Helical" evidence="6">
    <location>
        <begin position="218"/>
        <end position="240"/>
    </location>
</feature>
<evidence type="ECO:0000256" key="1">
    <source>
        <dbReference type="ARBA" id="ARBA00004141"/>
    </source>
</evidence>
<dbReference type="Pfam" id="PF07690">
    <property type="entry name" value="MFS_1"/>
    <property type="match status" value="1"/>
</dbReference>
<dbReference type="Proteomes" id="UP000249619">
    <property type="component" value="Unassembled WGS sequence"/>
</dbReference>
<feature type="transmembrane region" description="Helical" evidence="6">
    <location>
        <begin position="126"/>
        <end position="144"/>
    </location>
</feature>
<dbReference type="Gene3D" id="1.20.1250.20">
    <property type="entry name" value="MFS general substrate transporter like domains"/>
    <property type="match status" value="2"/>
</dbReference>
<comment type="caution">
    <text evidence="8">The sequence shown here is derived from an EMBL/GenBank/DDBJ whole genome shotgun (WGS) entry which is preliminary data.</text>
</comment>
<dbReference type="EMBL" id="QGDH01000067">
    <property type="protein sequence ID" value="RAR10251.1"/>
    <property type="molecule type" value="Genomic_DNA"/>
</dbReference>
<feature type="transmembrane region" description="Helical" evidence="6">
    <location>
        <begin position="416"/>
        <end position="436"/>
    </location>
</feature>
<dbReference type="GO" id="GO:0016020">
    <property type="term" value="C:membrane"/>
    <property type="evidence" value="ECO:0007669"/>
    <property type="project" value="UniProtKB-SubCell"/>
</dbReference>
<dbReference type="FunFam" id="1.20.1250.20:FF:000511">
    <property type="entry name" value="MFS general substrate transporter"/>
    <property type="match status" value="1"/>
</dbReference>
<keyword evidence="3 6" id="KW-0812">Transmembrane</keyword>
<dbReference type="InterPro" id="IPR020846">
    <property type="entry name" value="MFS_dom"/>
</dbReference>
<feature type="domain" description="Major facilitator superfamily (MFS) profile" evidence="7">
    <location>
        <begin position="54"/>
        <end position="471"/>
    </location>
</feature>
<evidence type="ECO:0000256" key="4">
    <source>
        <dbReference type="ARBA" id="ARBA00022989"/>
    </source>
</evidence>
<keyword evidence="9" id="KW-1185">Reference proteome</keyword>
<feature type="transmembrane region" description="Helical" evidence="6">
    <location>
        <begin position="150"/>
        <end position="173"/>
    </location>
</feature>
<evidence type="ECO:0000256" key="3">
    <source>
        <dbReference type="ARBA" id="ARBA00022692"/>
    </source>
</evidence>
<feature type="transmembrane region" description="Helical" evidence="6">
    <location>
        <begin position="292"/>
        <end position="313"/>
    </location>
</feature>
<accession>A0A364N2S4</accession>
<evidence type="ECO:0000256" key="2">
    <source>
        <dbReference type="ARBA" id="ARBA00022448"/>
    </source>
</evidence>
<reference evidence="9" key="1">
    <citation type="submission" date="2018-05" db="EMBL/GenBank/DDBJ databases">
        <title>Draft genome sequence of Stemphylium lycopersici strain CIDEFI 213.</title>
        <authorList>
            <person name="Medina R."/>
            <person name="Franco M.E.E."/>
            <person name="Lucentini C.G."/>
            <person name="Saparrat M.C.N."/>
            <person name="Balatti P.A."/>
        </authorList>
    </citation>
    <scope>NUCLEOTIDE SEQUENCE [LARGE SCALE GENOMIC DNA]</scope>
    <source>
        <strain evidence="9">CIDEFI 213</strain>
    </source>
</reference>
<organism evidence="8 9">
    <name type="scientific">Stemphylium lycopersici</name>
    <name type="common">Tomato gray leaf spot disease fungus</name>
    <name type="synonym">Thyrospora lycopersici</name>
    <dbReference type="NCBI Taxonomy" id="183478"/>
    <lineage>
        <taxon>Eukaryota</taxon>
        <taxon>Fungi</taxon>
        <taxon>Dikarya</taxon>
        <taxon>Ascomycota</taxon>
        <taxon>Pezizomycotina</taxon>
        <taxon>Dothideomycetes</taxon>
        <taxon>Pleosporomycetidae</taxon>
        <taxon>Pleosporales</taxon>
        <taxon>Pleosporineae</taxon>
        <taxon>Pleosporaceae</taxon>
        <taxon>Stemphylium</taxon>
    </lineage>
</organism>
<feature type="transmembrane region" description="Helical" evidence="6">
    <location>
        <begin position="185"/>
        <end position="206"/>
    </location>
</feature>
<evidence type="ECO:0000313" key="8">
    <source>
        <dbReference type="EMBL" id="RAR10251.1"/>
    </source>
</evidence>